<dbReference type="Proteomes" id="UP000807342">
    <property type="component" value="Unassembled WGS sequence"/>
</dbReference>
<feature type="region of interest" description="Disordered" evidence="1">
    <location>
        <begin position="74"/>
        <end position="93"/>
    </location>
</feature>
<proteinExistence type="predicted"/>
<sequence>MPHKPKSKLADNATNALAFKPSNATQHFLTVMNQNHHAASSFTIDKYTNLVPPAWRSVVMDNLLHMHFKVTNLPTTTTPAAPIEVDNNDKDDYDEELTPAEELINTIAAFGQCEAASQTPAPSHEASTPPPPPAAAASIPPAC</sequence>
<keyword evidence="3" id="KW-1185">Reference proteome</keyword>
<dbReference type="EMBL" id="MU153934">
    <property type="protein sequence ID" value="KAF9439572.1"/>
    <property type="molecule type" value="Genomic_DNA"/>
</dbReference>
<organism evidence="2 3">
    <name type="scientific">Macrolepiota fuliginosa MF-IS2</name>
    <dbReference type="NCBI Taxonomy" id="1400762"/>
    <lineage>
        <taxon>Eukaryota</taxon>
        <taxon>Fungi</taxon>
        <taxon>Dikarya</taxon>
        <taxon>Basidiomycota</taxon>
        <taxon>Agaricomycotina</taxon>
        <taxon>Agaricomycetes</taxon>
        <taxon>Agaricomycetidae</taxon>
        <taxon>Agaricales</taxon>
        <taxon>Agaricineae</taxon>
        <taxon>Agaricaceae</taxon>
        <taxon>Macrolepiota</taxon>
    </lineage>
</organism>
<gene>
    <name evidence="2" type="ORF">P691DRAFT_769399</name>
</gene>
<evidence type="ECO:0000313" key="3">
    <source>
        <dbReference type="Proteomes" id="UP000807342"/>
    </source>
</evidence>
<name>A0A9P5WXM6_9AGAR</name>
<evidence type="ECO:0000313" key="2">
    <source>
        <dbReference type="EMBL" id="KAF9439572.1"/>
    </source>
</evidence>
<dbReference type="AlphaFoldDB" id="A0A9P5WXM6"/>
<comment type="caution">
    <text evidence="2">The sequence shown here is derived from an EMBL/GenBank/DDBJ whole genome shotgun (WGS) entry which is preliminary data.</text>
</comment>
<reference evidence="2" key="1">
    <citation type="submission" date="2020-11" db="EMBL/GenBank/DDBJ databases">
        <authorList>
            <consortium name="DOE Joint Genome Institute"/>
            <person name="Ahrendt S."/>
            <person name="Riley R."/>
            <person name="Andreopoulos W."/>
            <person name="Labutti K."/>
            <person name="Pangilinan J."/>
            <person name="Ruiz-Duenas F.J."/>
            <person name="Barrasa J.M."/>
            <person name="Sanchez-Garcia M."/>
            <person name="Camarero S."/>
            <person name="Miyauchi S."/>
            <person name="Serrano A."/>
            <person name="Linde D."/>
            <person name="Babiker R."/>
            <person name="Drula E."/>
            <person name="Ayuso-Fernandez I."/>
            <person name="Pacheco R."/>
            <person name="Padilla G."/>
            <person name="Ferreira P."/>
            <person name="Barriuso J."/>
            <person name="Kellner H."/>
            <person name="Castanera R."/>
            <person name="Alfaro M."/>
            <person name="Ramirez L."/>
            <person name="Pisabarro A.G."/>
            <person name="Kuo A."/>
            <person name="Tritt A."/>
            <person name="Lipzen A."/>
            <person name="He G."/>
            <person name="Yan M."/>
            <person name="Ng V."/>
            <person name="Cullen D."/>
            <person name="Martin F."/>
            <person name="Rosso M.-N."/>
            <person name="Henrissat B."/>
            <person name="Hibbett D."/>
            <person name="Martinez A.T."/>
            <person name="Grigoriev I.V."/>
        </authorList>
    </citation>
    <scope>NUCLEOTIDE SEQUENCE</scope>
    <source>
        <strain evidence="2">MF-IS2</strain>
    </source>
</reference>
<accession>A0A9P5WXM6</accession>
<feature type="region of interest" description="Disordered" evidence="1">
    <location>
        <begin position="114"/>
        <end position="143"/>
    </location>
</feature>
<protein>
    <submittedName>
        <fullName evidence="2">Uncharacterized protein</fullName>
    </submittedName>
</protein>
<evidence type="ECO:0000256" key="1">
    <source>
        <dbReference type="SAM" id="MobiDB-lite"/>
    </source>
</evidence>